<protein>
    <recommendedName>
        <fullName evidence="5">FAD-dependent oxidoreductase 2 FAD-binding domain-containing protein</fullName>
    </recommendedName>
</protein>
<dbReference type="NCBIfam" id="NF006130">
    <property type="entry name" value="PRK08274.1"/>
    <property type="match status" value="1"/>
</dbReference>
<feature type="domain" description="FAD-dependent oxidoreductase 2 FAD-binding" evidence="5">
    <location>
        <begin position="10"/>
        <end position="499"/>
    </location>
</feature>
<evidence type="ECO:0000256" key="3">
    <source>
        <dbReference type="ARBA" id="ARBA00022827"/>
    </source>
</evidence>
<dbReference type="EMBL" id="CP051142">
    <property type="protein sequence ID" value="QIX01102.1"/>
    <property type="molecule type" value="Genomic_DNA"/>
</dbReference>
<accession>A0A6H0Y260</accession>
<evidence type="ECO:0000313" key="6">
    <source>
        <dbReference type="EMBL" id="QIX01102.1"/>
    </source>
</evidence>
<comment type="cofactor">
    <cofactor evidence="1">
        <name>FAD</name>
        <dbReference type="ChEBI" id="CHEBI:57692"/>
    </cofactor>
</comment>
<dbReference type="GO" id="GO:0016491">
    <property type="term" value="F:oxidoreductase activity"/>
    <property type="evidence" value="ECO:0007669"/>
    <property type="project" value="UniProtKB-KW"/>
</dbReference>
<evidence type="ECO:0000313" key="7">
    <source>
        <dbReference type="Proteomes" id="UP000503462"/>
    </source>
</evidence>
<dbReference type="Gene3D" id="3.90.700.10">
    <property type="entry name" value="Succinate dehydrogenase/fumarate reductase flavoprotein, catalytic domain"/>
    <property type="match status" value="1"/>
</dbReference>
<proteinExistence type="predicted"/>
<evidence type="ECO:0000256" key="2">
    <source>
        <dbReference type="ARBA" id="ARBA00022630"/>
    </source>
</evidence>
<keyword evidence="3" id="KW-0274">FAD</keyword>
<keyword evidence="7" id="KW-1185">Reference proteome</keyword>
<dbReference type="SUPFAM" id="SSF56425">
    <property type="entry name" value="Succinate dehydrogenase/fumarate reductase flavoprotein, catalytic domain"/>
    <property type="match status" value="1"/>
</dbReference>
<dbReference type="InterPro" id="IPR050315">
    <property type="entry name" value="FAD-oxidoreductase_2"/>
</dbReference>
<dbReference type="InterPro" id="IPR036188">
    <property type="entry name" value="FAD/NAD-bd_sf"/>
</dbReference>
<evidence type="ECO:0000256" key="1">
    <source>
        <dbReference type="ARBA" id="ARBA00001974"/>
    </source>
</evidence>
<dbReference type="SUPFAM" id="SSF51905">
    <property type="entry name" value="FAD/NAD(P)-binding domain"/>
    <property type="match status" value="1"/>
</dbReference>
<dbReference type="Gene3D" id="3.50.50.60">
    <property type="entry name" value="FAD/NAD(P)-binding domain"/>
    <property type="match status" value="1"/>
</dbReference>
<gene>
    <name evidence="6" type="ORF">AMS68_006619</name>
</gene>
<dbReference type="OrthoDB" id="7777654at2759"/>
<dbReference type="PANTHER" id="PTHR43400:SF7">
    <property type="entry name" value="FAD-DEPENDENT OXIDOREDUCTASE 2 FAD BINDING DOMAIN-CONTAINING PROTEIN"/>
    <property type="match status" value="1"/>
</dbReference>
<dbReference type="Pfam" id="PF00890">
    <property type="entry name" value="FAD_binding_2"/>
    <property type="match status" value="1"/>
</dbReference>
<dbReference type="Proteomes" id="UP000503462">
    <property type="component" value="Chromosome 4"/>
</dbReference>
<evidence type="ECO:0000259" key="5">
    <source>
        <dbReference type="Pfam" id="PF00890"/>
    </source>
</evidence>
<keyword evidence="2" id="KW-0285">Flavoprotein</keyword>
<dbReference type="AlphaFoldDB" id="A0A6H0Y260"/>
<dbReference type="PANTHER" id="PTHR43400">
    <property type="entry name" value="FUMARATE REDUCTASE"/>
    <property type="match status" value="1"/>
</dbReference>
<dbReference type="InterPro" id="IPR003953">
    <property type="entry name" value="FAD-dep_OxRdtase_2_FAD-bd"/>
</dbReference>
<keyword evidence="4" id="KW-0560">Oxidoreductase</keyword>
<evidence type="ECO:0000256" key="4">
    <source>
        <dbReference type="ARBA" id="ARBA00023002"/>
    </source>
</evidence>
<name>A0A6H0Y260_9PEZI</name>
<reference evidence="6 7" key="1">
    <citation type="journal article" date="2016" name="Sci. Rep.">
        <title>Peltaster fructicola genome reveals evolution from an invasive phytopathogen to an ectophytic parasite.</title>
        <authorList>
            <person name="Xu C."/>
            <person name="Chen H."/>
            <person name="Gleason M.L."/>
            <person name="Xu J.R."/>
            <person name="Liu H."/>
            <person name="Zhang R."/>
            <person name="Sun G."/>
        </authorList>
    </citation>
    <scope>NUCLEOTIDE SEQUENCE [LARGE SCALE GENOMIC DNA]</scope>
    <source>
        <strain evidence="6 7">LNHT1506</strain>
    </source>
</reference>
<organism evidence="6 7">
    <name type="scientific">Peltaster fructicola</name>
    <dbReference type="NCBI Taxonomy" id="286661"/>
    <lineage>
        <taxon>Eukaryota</taxon>
        <taxon>Fungi</taxon>
        <taxon>Dikarya</taxon>
        <taxon>Ascomycota</taxon>
        <taxon>Pezizomycotina</taxon>
        <taxon>Dothideomycetes</taxon>
        <taxon>Dothideomycetes incertae sedis</taxon>
        <taxon>Peltaster</taxon>
    </lineage>
</organism>
<dbReference type="InterPro" id="IPR027477">
    <property type="entry name" value="Succ_DH/fumarate_Rdtase_cat_sf"/>
</dbReference>
<sequence length="525" mass="56994">MANPSEQHWDIVIVGTGAAALTSALSAATTTTPSPRILLIDKAPKEWVGGNGYFTAAAYRTVHHGLSDILPLVSNVQPEQQDKIDLPSYTSKNFQDDLDRLCHGKSDPVLSSYLINESLETVQWLKTVGGVDWWLSFRRQSYEVDGRIVFWGGLHLTVQDGGKGLIANLLASARAAGCIIEFEAAAQDILLDEQGGVRALSVFKDGKHYEVKTTSIILCAGGFEASPELRRKYMGEGWDRAHTRGTPYNTGDMLSVAAKLGAQLKGDFSFEGCHSVSWDADSPSSGGDRVKTNEFTKNGYPLGLMLNASGERFVDEGSDLRNYTYAKNGRAVLQQPKSIAWQVWDSDALPWLKKEEYRDEICRKTWANSIEELADKLTRDGLDDPTAFIKTIEEYNAAVTAYRAEHPGAKLNPAIKDGLSTQSSTKQLQLPKSNWALPVVKAPFMAVKITTGITFTFGGLAINPETATVLREDGSEIIGLHCAGEMVGGLFYANYPGGSGLMAGAVFGRRAGRAAADRASSRSTQ</sequence>